<comment type="caution">
    <text evidence="2">The sequence shown here is derived from an EMBL/GenBank/DDBJ whole genome shotgun (WGS) entry which is preliminary data.</text>
</comment>
<keyword evidence="1" id="KW-0472">Membrane</keyword>
<sequence length="149" mass="17649">MKKGITIIELLITIGISSMLLIMIMLIFSKTINNYSINMNYRKENFYINEAFIFIESKIEFYQDVEIVNNKIKLIKKDNETSDWIRMTKNGNIIISYDRCSSINSNNIVKNIEEFKVSKKENIMYISIKSKKGILYERCFGIKKQRDLY</sequence>
<evidence type="ECO:0000313" key="2">
    <source>
        <dbReference type="EMBL" id="OFI07579.1"/>
    </source>
</evidence>
<reference evidence="2 3" key="1">
    <citation type="submission" date="2016-06" db="EMBL/GenBank/DDBJ databases">
        <title>Genome sequence of Clostridium acetireducens DSM 10703.</title>
        <authorList>
            <person name="Poehlein A."/>
            <person name="Fluechter S."/>
            <person name="Duerre P."/>
            <person name="Daniel R."/>
        </authorList>
    </citation>
    <scope>NUCLEOTIDE SEQUENCE [LARGE SCALE GENOMIC DNA]</scope>
    <source>
        <strain evidence="2 3">DSM 10703</strain>
    </source>
</reference>
<keyword evidence="1" id="KW-0812">Transmembrane</keyword>
<keyword evidence="1" id="KW-1133">Transmembrane helix</keyword>
<evidence type="ECO:0000256" key="1">
    <source>
        <dbReference type="SAM" id="Phobius"/>
    </source>
</evidence>
<accession>A0A1E8F2K5</accession>
<dbReference type="STRING" id="1121290.CLAOCE_01830"/>
<dbReference type="RefSeq" id="WP_070109157.1">
    <property type="nucleotide sequence ID" value="NZ_LZFO01000002.1"/>
</dbReference>
<dbReference type="PATRIC" id="fig|1121290.3.peg.186"/>
<keyword evidence="3" id="KW-1185">Reference proteome</keyword>
<dbReference type="OrthoDB" id="1911812at2"/>
<name>A0A1E8F2K5_9CLOT</name>
<feature type="transmembrane region" description="Helical" evidence="1">
    <location>
        <begin position="7"/>
        <end position="28"/>
    </location>
</feature>
<dbReference type="Proteomes" id="UP000175744">
    <property type="component" value="Unassembled WGS sequence"/>
</dbReference>
<dbReference type="EMBL" id="LZFO01000002">
    <property type="protein sequence ID" value="OFI07579.1"/>
    <property type="molecule type" value="Genomic_DNA"/>
</dbReference>
<organism evidence="2 3">
    <name type="scientific">Clostridium acetireducens DSM 10703</name>
    <dbReference type="NCBI Taxonomy" id="1121290"/>
    <lineage>
        <taxon>Bacteria</taxon>
        <taxon>Bacillati</taxon>
        <taxon>Bacillota</taxon>
        <taxon>Clostridia</taxon>
        <taxon>Eubacteriales</taxon>
        <taxon>Clostridiaceae</taxon>
        <taxon>Clostridium</taxon>
    </lineage>
</organism>
<protein>
    <recommendedName>
        <fullName evidence="4">Prepilin-type N-terminal cleavage/methylation domain-containing protein</fullName>
    </recommendedName>
</protein>
<gene>
    <name evidence="2" type="ORF">CLOACE_01830</name>
</gene>
<proteinExistence type="predicted"/>
<evidence type="ECO:0000313" key="3">
    <source>
        <dbReference type="Proteomes" id="UP000175744"/>
    </source>
</evidence>
<evidence type="ECO:0008006" key="4">
    <source>
        <dbReference type="Google" id="ProtNLM"/>
    </source>
</evidence>
<dbReference type="AlphaFoldDB" id="A0A1E8F2K5"/>